<feature type="domain" description="TMEM205-like" evidence="6">
    <location>
        <begin position="27"/>
        <end position="108"/>
    </location>
</feature>
<gene>
    <name evidence="7" type="ORF">C7B43_04935</name>
</gene>
<reference evidence="7 8" key="1">
    <citation type="journal article" date="2014" name="BMC Genomics">
        <title>Comparison of environmental and isolate Sulfobacillus genomes reveals diverse carbon, sulfur, nitrogen, and hydrogen metabolisms.</title>
        <authorList>
            <person name="Justice N.B."/>
            <person name="Norman A."/>
            <person name="Brown C.T."/>
            <person name="Singh A."/>
            <person name="Thomas B.C."/>
            <person name="Banfield J.F."/>
        </authorList>
    </citation>
    <scope>NUCLEOTIDE SEQUENCE [LARGE SCALE GENOMIC DNA]</scope>
    <source>
        <strain evidence="7">AMDSBA1</strain>
    </source>
</reference>
<sequence>MDGNQIRSWGDKMAVVLGRFLWRVGSGIWLGTILFFSLVVTPAIFLELPLPEASHLLLRIFPAYYGVGLWSGGLALVGSVLHGWYASGRRAWLLFIESLLAWILVVYVERLLSIMKRLSTTSSRFAHLHGESVMINTVIGVILLAGFILESWLLNPYPGWGDAKKPPV</sequence>
<feature type="transmembrane region" description="Helical" evidence="5">
    <location>
        <begin position="20"/>
        <end position="46"/>
    </location>
</feature>
<dbReference type="Pfam" id="PF13664">
    <property type="entry name" value="DUF4149"/>
    <property type="match status" value="1"/>
</dbReference>
<protein>
    <recommendedName>
        <fullName evidence="6">TMEM205-like domain-containing protein</fullName>
    </recommendedName>
</protein>
<dbReference type="EMBL" id="PXYT01000008">
    <property type="protein sequence ID" value="PSR30640.1"/>
    <property type="molecule type" value="Genomic_DNA"/>
</dbReference>
<keyword evidence="3 5" id="KW-1133">Transmembrane helix</keyword>
<name>A0A2T2X808_9FIRM</name>
<feature type="transmembrane region" description="Helical" evidence="5">
    <location>
        <begin position="133"/>
        <end position="154"/>
    </location>
</feature>
<dbReference type="Proteomes" id="UP000242699">
    <property type="component" value="Unassembled WGS sequence"/>
</dbReference>
<feature type="transmembrane region" description="Helical" evidence="5">
    <location>
        <begin position="67"/>
        <end position="85"/>
    </location>
</feature>
<evidence type="ECO:0000313" key="8">
    <source>
        <dbReference type="Proteomes" id="UP000242699"/>
    </source>
</evidence>
<dbReference type="AlphaFoldDB" id="A0A2T2X808"/>
<organism evidence="7 8">
    <name type="scientific">Sulfobacillus benefaciens</name>
    <dbReference type="NCBI Taxonomy" id="453960"/>
    <lineage>
        <taxon>Bacteria</taxon>
        <taxon>Bacillati</taxon>
        <taxon>Bacillota</taxon>
        <taxon>Clostridia</taxon>
        <taxon>Eubacteriales</taxon>
        <taxon>Clostridiales Family XVII. Incertae Sedis</taxon>
        <taxon>Sulfobacillus</taxon>
    </lineage>
</organism>
<evidence type="ECO:0000256" key="4">
    <source>
        <dbReference type="ARBA" id="ARBA00023136"/>
    </source>
</evidence>
<proteinExistence type="predicted"/>
<evidence type="ECO:0000256" key="1">
    <source>
        <dbReference type="ARBA" id="ARBA00004370"/>
    </source>
</evidence>
<feature type="transmembrane region" description="Helical" evidence="5">
    <location>
        <begin position="91"/>
        <end position="112"/>
    </location>
</feature>
<evidence type="ECO:0000313" key="7">
    <source>
        <dbReference type="EMBL" id="PSR30640.1"/>
    </source>
</evidence>
<evidence type="ECO:0000256" key="2">
    <source>
        <dbReference type="ARBA" id="ARBA00022692"/>
    </source>
</evidence>
<keyword evidence="4 5" id="KW-0472">Membrane</keyword>
<accession>A0A2T2X808</accession>
<evidence type="ECO:0000259" key="6">
    <source>
        <dbReference type="Pfam" id="PF13664"/>
    </source>
</evidence>
<dbReference type="InterPro" id="IPR025423">
    <property type="entry name" value="TMEM205-like"/>
</dbReference>
<evidence type="ECO:0000256" key="3">
    <source>
        <dbReference type="ARBA" id="ARBA00022989"/>
    </source>
</evidence>
<keyword evidence="2 5" id="KW-0812">Transmembrane</keyword>
<evidence type="ECO:0000256" key="5">
    <source>
        <dbReference type="SAM" id="Phobius"/>
    </source>
</evidence>
<comment type="subcellular location">
    <subcellularLocation>
        <location evidence="1">Membrane</location>
    </subcellularLocation>
</comment>
<dbReference type="GO" id="GO:0016020">
    <property type="term" value="C:membrane"/>
    <property type="evidence" value="ECO:0007669"/>
    <property type="project" value="UniProtKB-SubCell"/>
</dbReference>
<comment type="caution">
    <text evidence="7">The sequence shown here is derived from an EMBL/GenBank/DDBJ whole genome shotgun (WGS) entry which is preliminary data.</text>
</comment>